<organism evidence="2 3">
    <name type="scientific">Prorocentrum cordatum</name>
    <dbReference type="NCBI Taxonomy" id="2364126"/>
    <lineage>
        <taxon>Eukaryota</taxon>
        <taxon>Sar</taxon>
        <taxon>Alveolata</taxon>
        <taxon>Dinophyceae</taxon>
        <taxon>Prorocentrales</taxon>
        <taxon>Prorocentraceae</taxon>
        <taxon>Prorocentrum</taxon>
    </lineage>
</organism>
<accession>A0ABN9TI86</accession>
<evidence type="ECO:0000313" key="2">
    <source>
        <dbReference type="EMBL" id="CAK0845605.1"/>
    </source>
</evidence>
<feature type="compositionally biased region" description="Polar residues" evidence="1">
    <location>
        <begin position="390"/>
        <end position="399"/>
    </location>
</feature>
<protein>
    <submittedName>
        <fullName evidence="2">Uncharacterized protein</fullName>
    </submittedName>
</protein>
<feature type="region of interest" description="Disordered" evidence="1">
    <location>
        <begin position="151"/>
        <end position="176"/>
    </location>
</feature>
<comment type="caution">
    <text evidence="2">The sequence shown here is derived from an EMBL/GenBank/DDBJ whole genome shotgun (WGS) entry which is preliminary data.</text>
</comment>
<sequence length="399" mass="42623">MAGANVPRSPSCARSYRGRQAPLALLGEQGGGGGGGGGGGEGAGIVGEKTRMQMSRTFSRGPCYGGQLQCSWRRTRPHPQRIAAKTKQQHSRASVACQTRFGPHMSRISLLIILGIISLVLQLAECRLVLWRDLGHCGMELHDQARRHTGWARARRSAPQGRGGASAPLCRSRPGQHHAALQAQHAAVASRRGVLILRCRRPGKHHSALQAQHAAVASRRGVLVLRCRRPGQHHAALQAQHAADASRRGVFVLRCRRPGQHYAALQAQLAASASRCGVFVLRCRRPGQHHAALQAQHAGAGAGERGASPAAGASRCGVLVFRRRRPGQHHAALQAQLAGQGGRRSEGDCCCGIRVLWPCAFAALRHGGVVLDSATPRRRPSAPGLRPQCLQRSTSRARS</sequence>
<evidence type="ECO:0000313" key="3">
    <source>
        <dbReference type="Proteomes" id="UP001189429"/>
    </source>
</evidence>
<proteinExistence type="predicted"/>
<dbReference type="EMBL" id="CAUYUJ010014752">
    <property type="protein sequence ID" value="CAK0845605.1"/>
    <property type="molecule type" value="Genomic_DNA"/>
</dbReference>
<feature type="region of interest" description="Disordered" evidence="1">
    <location>
        <begin position="373"/>
        <end position="399"/>
    </location>
</feature>
<evidence type="ECO:0000256" key="1">
    <source>
        <dbReference type="SAM" id="MobiDB-lite"/>
    </source>
</evidence>
<dbReference type="Proteomes" id="UP001189429">
    <property type="component" value="Unassembled WGS sequence"/>
</dbReference>
<feature type="region of interest" description="Disordered" evidence="1">
    <location>
        <begin position="25"/>
        <end position="45"/>
    </location>
</feature>
<feature type="compositionally biased region" description="Gly residues" evidence="1">
    <location>
        <begin position="28"/>
        <end position="45"/>
    </location>
</feature>
<reference evidence="2" key="1">
    <citation type="submission" date="2023-10" db="EMBL/GenBank/DDBJ databases">
        <authorList>
            <person name="Chen Y."/>
            <person name="Shah S."/>
            <person name="Dougan E. K."/>
            <person name="Thang M."/>
            <person name="Chan C."/>
        </authorList>
    </citation>
    <scope>NUCLEOTIDE SEQUENCE [LARGE SCALE GENOMIC DNA]</scope>
</reference>
<name>A0ABN9TI86_9DINO</name>
<keyword evidence="3" id="KW-1185">Reference proteome</keyword>
<gene>
    <name evidence="2" type="ORF">PCOR1329_LOCUS39356</name>
</gene>